<dbReference type="RefSeq" id="WP_073052258.1">
    <property type="nucleotide sequence ID" value="NZ_FQUP01000001.1"/>
</dbReference>
<evidence type="ECO:0000256" key="1">
    <source>
        <dbReference type="ARBA" id="ARBA00001936"/>
    </source>
</evidence>
<protein>
    <submittedName>
        <fullName evidence="8">ADP-ribose pyrophosphatase YjhB, NUDIX family</fullName>
    </submittedName>
</protein>
<dbReference type="PROSITE" id="PS51462">
    <property type="entry name" value="NUDIX"/>
    <property type="match status" value="1"/>
</dbReference>
<evidence type="ECO:0000256" key="2">
    <source>
        <dbReference type="ARBA" id="ARBA00001946"/>
    </source>
</evidence>
<feature type="domain" description="Nudix hydrolase" evidence="7">
    <location>
        <begin position="48"/>
        <end position="183"/>
    </location>
</feature>
<sequence>MTVLVEDDRFRPDRVFARAQRLLIPIGGSGVAERVLNPEFHPPHGFRPKAAAVLIPIVAREAPTVLMTRRTTRLRKHAGQISFPGGQIDPGDAGVAEAAMREAEEEVGLDPRLVQPIGRLDPYIAPTGYHITPVVARVDPALQLRLNPDEVEAAFEVPLAFLMTPENHRRGSREWDGARHFFYEMPYDEHYIWGITAGIIRGLYERVFA</sequence>
<dbReference type="PANTHER" id="PTHR12992">
    <property type="entry name" value="NUDIX HYDROLASE"/>
    <property type="match status" value="1"/>
</dbReference>
<dbReference type="AlphaFoldDB" id="A0A1M4Z9A4"/>
<gene>
    <name evidence="8" type="ORF">SAMN02745157_1742</name>
</gene>
<dbReference type="NCBIfam" id="NF007980">
    <property type="entry name" value="PRK10707.1"/>
    <property type="match status" value="1"/>
</dbReference>
<dbReference type="Proteomes" id="UP000184485">
    <property type="component" value="Unassembled WGS sequence"/>
</dbReference>
<dbReference type="InterPro" id="IPR045121">
    <property type="entry name" value="CoAse"/>
</dbReference>
<dbReference type="InterPro" id="IPR000086">
    <property type="entry name" value="NUDIX_hydrolase_dom"/>
</dbReference>
<dbReference type="CDD" id="cd03426">
    <property type="entry name" value="NUDIX_CoAse_Nudt7"/>
    <property type="match status" value="1"/>
</dbReference>
<keyword evidence="9" id="KW-1185">Reference proteome</keyword>
<evidence type="ECO:0000313" key="8">
    <source>
        <dbReference type="EMBL" id="SHF14166.1"/>
    </source>
</evidence>
<evidence type="ECO:0000313" key="9">
    <source>
        <dbReference type="Proteomes" id="UP000184485"/>
    </source>
</evidence>
<dbReference type="Gene3D" id="3.90.79.10">
    <property type="entry name" value="Nucleoside Triphosphate Pyrophosphohydrolase"/>
    <property type="match status" value="1"/>
</dbReference>
<organism evidence="8 9">
    <name type="scientific">Kaistia soli DSM 19436</name>
    <dbReference type="NCBI Taxonomy" id="1122133"/>
    <lineage>
        <taxon>Bacteria</taxon>
        <taxon>Pseudomonadati</taxon>
        <taxon>Pseudomonadota</taxon>
        <taxon>Alphaproteobacteria</taxon>
        <taxon>Hyphomicrobiales</taxon>
        <taxon>Kaistiaceae</taxon>
        <taxon>Kaistia</taxon>
    </lineage>
</organism>
<evidence type="ECO:0000256" key="6">
    <source>
        <dbReference type="ARBA" id="ARBA00023211"/>
    </source>
</evidence>
<evidence type="ECO:0000256" key="3">
    <source>
        <dbReference type="ARBA" id="ARBA00022723"/>
    </source>
</evidence>
<keyword evidence="6" id="KW-0464">Manganese</keyword>
<dbReference type="GO" id="GO:0046872">
    <property type="term" value="F:metal ion binding"/>
    <property type="evidence" value="ECO:0007669"/>
    <property type="project" value="UniProtKB-KW"/>
</dbReference>
<accession>A0A1M4Z9A4</accession>
<dbReference type="Pfam" id="PF00293">
    <property type="entry name" value="NUDIX"/>
    <property type="match status" value="1"/>
</dbReference>
<evidence type="ECO:0000259" key="7">
    <source>
        <dbReference type="PROSITE" id="PS51462"/>
    </source>
</evidence>
<keyword evidence="3" id="KW-0479">Metal-binding</keyword>
<keyword evidence="4" id="KW-0378">Hydrolase</keyword>
<evidence type="ECO:0000256" key="5">
    <source>
        <dbReference type="ARBA" id="ARBA00022842"/>
    </source>
</evidence>
<reference evidence="8 9" key="1">
    <citation type="submission" date="2016-11" db="EMBL/GenBank/DDBJ databases">
        <authorList>
            <person name="Jaros S."/>
            <person name="Januszkiewicz K."/>
            <person name="Wedrychowicz H."/>
        </authorList>
    </citation>
    <scope>NUCLEOTIDE SEQUENCE [LARGE SCALE GENOMIC DNA]</scope>
    <source>
        <strain evidence="8 9">DSM 19436</strain>
    </source>
</reference>
<dbReference type="OrthoDB" id="9802805at2"/>
<dbReference type="STRING" id="1122133.SAMN02745157_1742"/>
<name>A0A1M4Z9A4_9HYPH</name>
<dbReference type="SUPFAM" id="SSF55811">
    <property type="entry name" value="Nudix"/>
    <property type="match status" value="1"/>
</dbReference>
<comment type="cofactor">
    <cofactor evidence="2">
        <name>Mg(2+)</name>
        <dbReference type="ChEBI" id="CHEBI:18420"/>
    </cofactor>
</comment>
<dbReference type="PANTHER" id="PTHR12992:SF11">
    <property type="entry name" value="MITOCHONDRIAL COENZYME A DIPHOSPHATASE NUDT8"/>
    <property type="match status" value="1"/>
</dbReference>
<proteinExistence type="predicted"/>
<keyword evidence="5" id="KW-0460">Magnesium</keyword>
<evidence type="ECO:0000256" key="4">
    <source>
        <dbReference type="ARBA" id="ARBA00022801"/>
    </source>
</evidence>
<dbReference type="InterPro" id="IPR015797">
    <property type="entry name" value="NUDIX_hydrolase-like_dom_sf"/>
</dbReference>
<dbReference type="GO" id="GO:0010945">
    <property type="term" value="F:coenzyme A diphosphatase activity"/>
    <property type="evidence" value="ECO:0007669"/>
    <property type="project" value="InterPro"/>
</dbReference>
<dbReference type="EMBL" id="FQUP01000001">
    <property type="protein sequence ID" value="SHF14166.1"/>
    <property type="molecule type" value="Genomic_DNA"/>
</dbReference>
<comment type="cofactor">
    <cofactor evidence="1">
        <name>Mn(2+)</name>
        <dbReference type="ChEBI" id="CHEBI:29035"/>
    </cofactor>
</comment>